<protein>
    <submittedName>
        <fullName evidence="4">Regulator of RpoS</fullName>
    </submittedName>
</protein>
<dbReference type="PANTHER" id="PTHR44591:SF3">
    <property type="entry name" value="RESPONSE REGULATORY DOMAIN-CONTAINING PROTEIN"/>
    <property type="match status" value="1"/>
</dbReference>
<dbReference type="SUPFAM" id="SSF52172">
    <property type="entry name" value="CheY-like"/>
    <property type="match status" value="1"/>
</dbReference>
<sequence length="147" mass="15818">MEQSYPGLRASPQWDHRNVVMNLTSRGIAGQPRLLIVDDAADALDAWALLLRTEGFAVTTATGGLEGLQQARACRPALIITDLMMPGMDGLALCRALKADPVLKPIPVILWTAATISIVKPVFECFLLKPAAPNILLEHIVALLVKA</sequence>
<evidence type="ECO:0000256" key="2">
    <source>
        <dbReference type="PROSITE-ProRule" id="PRU00169"/>
    </source>
</evidence>
<dbReference type="RefSeq" id="WP_377692118.1">
    <property type="nucleotide sequence ID" value="NZ_JBHLTK010000025.1"/>
</dbReference>
<keyword evidence="1 2" id="KW-0597">Phosphoprotein</keyword>
<proteinExistence type="predicted"/>
<evidence type="ECO:0000256" key="1">
    <source>
        <dbReference type="ARBA" id="ARBA00022553"/>
    </source>
</evidence>
<dbReference type="PANTHER" id="PTHR44591">
    <property type="entry name" value="STRESS RESPONSE REGULATOR PROTEIN 1"/>
    <property type="match status" value="1"/>
</dbReference>
<evidence type="ECO:0000313" key="4">
    <source>
        <dbReference type="EMBL" id="CAB3767263.1"/>
    </source>
</evidence>
<dbReference type="Proteomes" id="UP000494363">
    <property type="component" value="Unassembled WGS sequence"/>
</dbReference>
<name>A0A6J5EM58_9BURK</name>
<feature type="modified residue" description="4-aspartylphosphate" evidence="2">
    <location>
        <position position="82"/>
    </location>
</feature>
<organism evidence="4 5">
    <name type="scientific">Paraburkholderia humisilvae</name>
    <dbReference type="NCBI Taxonomy" id="627669"/>
    <lineage>
        <taxon>Bacteria</taxon>
        <taxon>Pseudomonadati</taxon>
        <taxon>Pseudomonadota</taxon>
        <taxon>Betaproteobacteria</taxon>
        <taxon>Burkholderiales</taxon>
        <taxon>Burkholderiaceae</taxon>
        <taxon>Paraburkholderia</taxon>
    </lineage>
</organism>
<dbReference type="AlphaFoldDB" id="A0A6J5EM58"/>
<dbReference type="Pfam" id="PF00072">
    <property type="entry name" value="Response_reg"/>
    <property type="match status" value="1"/>
</dbReference>
<dbReference type="EMBL" id="CADIKH010000032">
    <property type="protein sequence ID" value="CAB3767263.1"/>
    <property type="molecule type" value="Genomic_DNA"/>
</dbReference>
<evidence type="ECO:0000259" key="3">
    <source>
        <dbReference type="PROSITE" id="PS50110"/>
    </source>
</evidence>
<dbReference type="InterPro" id="IPR001789">
    <property type="entry name" value="Sig_transdc_resp-reg_receiver"/>
</dbReference>
<dbReference type="InterPro" id="IPR050595">
    <property type="entry name" value="Bact_response_regulator"/>
</dbReference>
<dbReference type="PROSITE" id="PS50110">
    <property type="entry name" value="RESPONSE_REGULATORY"/>
    <property type="match status" value="1"/>
</dbReference>
<evidence type="ECO:0000313" key="5">
    <source>
        <dbReference type="Proteomes" id="UP000494363"/>
    </source>
</evidence>
<dbReference type="GO" id="GO:0000160">
    <property type="term" value="P:phosphorelay signal transduction system"/>
    <property type="evidence" value="ECO:0007669"/>
    <property type="project" value="InterPro"/>
</dbReference>
<keyword evidence="5" id="KW-1185">Reference proteome</keyword>
<feature type="domain" description="Response regulatory" evidence="3">
    <location>
        <begin position="33"/>
        <end position="144"/>
    </location>
</feature>
<accession>A0A6J5EM58</accession>
<gene>
    <name evidence="4" type="primary">rssB_2</name>
    <name evidence="4" type="ORF">LMG29542_05568</name>
</gene>
<dbReference type="Gene3D" id="3.40.50.2300">
    <property type="match status" value="1"/>
</dbReference>
<dbReference type="InterPro" id="IPR011006">
    <property type="entry name" value="CheY-like_superfamily"/>
</dbReference>
<reference evidence="4 5" key="1">
    <citation type="submission" date="2020-04" db="EMBL/GenBank/DDBJ databases">
        <authorList>
            <person name="De Canck E."/>
        </authorList>
    </citation>
    <scope>NUCLEOTIDE SEQUENCE [LARGE SCALE GENOMIC DNA]</scope>
    <source>
        <strain evidence="4 5">LMG 29542</strain>
    </source>
</reference>
<dbReference type="SMART" id="SM00448">
    <property type="entry name" value="REC"/>
    <property type="match status" value="1"/>
</dbReference>